<comment type="similarity">
    <text evidence="2 6">Belongs to the eukaryotic RPC34/RPC39 RNA polymerase subunit family.</text>
</comment>
<dbReference type="InterPro" id="IPR007832">
    <property type="entry name" value="RNA_pol_Rpc34"/>
</dbReference>
<comment type="caution">
    <text evidence="8">The sequence shown here is derived from an EMBL/GenBank/DDBJ whole genome shotgun (WGS) entry which is preliminary data.</text>
</comment>
<evidence type="ECO:0000256" key="3">
    <source>
        <dbReference type="ARBA" id="ARBA00022478"/>
    </source>
</evidence>
<evidence type="ECO:0000313" key="9">
    <source>
        <dbReference type="Proteomes" id="UP000664859"/>
    </source>
</evidence>
<protein>
    <recommendedName>
        <fullName evidence="6">DNA-directed RNA polymerase III subunit RPC6</fullName>
        <shortName evidence="6">RNA polymerase III subunit C6</shortName>
    </recommendedName>
</protein>
<dbReference type="InterPro" id="IPR036390">
    <property type="entry name" value="WH_DNA-bd_sf"/>
</dbReference>
<evidence type="ECO:0000256" key="4">
    <source>
        <dbReference type="ARBA" id="ARBA00023163"/>
    </source>
</evidence>
<feature type="compositionally biased region" description="Basic and acidic residues" evidence="7">
    <location>
        <begin position="18"/>
        <end position="28"/>
    </location>
</feature>
<dbReference type="EMBL" id="JAFCMP010000334">
    <property type="protein sequence ID" value="KAG5181277.1"/>
    <property type="molecule type" value="Genomic_DNA"/>
</dbReference>
<dbReference type="FunFam" id="1.10.10.10:FF:000116">
    <property type="entry name" value="DNA-directed RNA polymerase III subunit RPC6"/>
    <property type="match status" value="1"/>
</dbReference>
<proteinExistence type="inferred from homology"/>
<dbReference type="GO" id="GO:0006383">
    <property type="term" value="P:transcription by RNA polymerase III"/>
    <property type="evidence" value="ECO:0007669"/>
    <property type="project" value="UniProtKB-UniRule"/>
</dbReference>
<dbReference type="InterPro" id="IPR016049">
    <property type="entry name" value="RNA_pol_Rpc34-like"/>
</dbReference>
<dbReference type="Proteomes" id="UP000664859">
    <property type="component" value="Unassembled WGS sequence"/>
</dbReference>
<gene>
    <name evidence="8" type="ORF">JKP88DRAFT_346672</name>
</gene>
<dbReference type="Gene3D" id="1.10.10.10">
    <property type="entry name" value="Winged helix-like DNA-binding domain superfamily/Winged helix DNA-binding domain"/>
    <property type="match status" value="1"/>
</dbReference>
<accession>A0A835YTE4</accession>
<dbReference type="PANTHER" id="PTHR12780">
    <property type="entry name" value="RNA POLYMERASE III DNA DIRECTED , 39KD SUBUNIT-RELATED"/>
    <property type="match status" value="1"/>
</dbReference>
<dbReference type="InterPro" id="IPR036388">
    <property type="entry name" value="WH-like_DNA-bd_sf"/>
</dbReference>
<keyword evidence="3 6" id="KW-0240">DNA-directed RNA polymerase</keyword>
<sequence length="354" mass="39489">MSAEMEKRFLQMLQACRDRERSKQDGGEGKPNNGVSTTALQQEFGDDLSPLEKFINDMLVQRRVQLARGTDGVLWYKLLDEETSTKLQDLSKEQQTVYQQISNAGDRGIWVRDIKNNSGIQQQTITKALKVLEGRGLIKSLHGVHSKTKKLYILAGLSPSNALMDSGYYTDKTSPSDELTGGVWYTETPRPYSRRETPSDELTGGVWYTDNEFDHAFIDSLRSFVTTVVRENRLQGTTLEAITAQVRTSGISTVELTAGQIDTIVRCLVHDRIIEEIRGTGNGSDGVLFRASKDADSMPDAFLTEFPCGVCPVIDHCAEGAVISPQTCVYLARWLEMPGTDDYQRPCLKAEDLF</sequence>
<dbReference type="Pfam" id="PF05158">
    <property type="entry name" value="RNA_pol_Rpc34"/>
    <property type="match status" value="3"/>
</dbReference>
<dbReference type="OrthoDB" id="613763at2759"/>
<organism evidence="8 9">
    <name type="scientific">Tribonema minus</name>
    <dbReference type="NCBI Taxonomy" id="303371"/>
    <lineage>
        <taxon>Eukaryota</taxon>
        <taxon>Sar</taxon>
        <taxon>Stramenopiles</taxon>
        <taxon>Ochrophyta</taxon>
        <taxon>PX clade</taxon>
        <taxon>Xanthophyceae</taxon>
        <taxon>Tribonematales</taxon>
        <taxon>Tribonemataceae</taxon>
        <taxon>Tribonema</taxon>
    </lineage>
</organism>
<dbReference type="AlphaFoldDB" id="A0A835YTE4"/>
<comment type="function">
    <text evidence="6">DNA-dependent RNA polymerase catalyzes the transcription of DNA into RNA using the four ribonucleoside triphosphates as substrates. Specific peripheric component of RNA polymerase III which synthesizes small RNAs, such as 5S rRNA and tRNAs.</text>
</comment>
<keyword evidence="9" id="KW-1185">Reference proteome</keyword>
<evidence type="ECO:0000256" key="1">
    <source>
        <dbReference type="ARBA" id="ARBA00004123"/>
    </source>
</evidence>
<evidence type="ECO:0000256" key="6">
    <source>
        <dbReference type="PIRNR" id="PIRNR028763"/>
    </source>
</evidence>
<feature type="region of interest" description="Disordered" evidence="7">
    <location>
        <begin position="18"/>
        <end position="37"/>
    </location>
</feature>
<dbReference type="PIRSF" id="PIRSF028763">
    <property type="entry name" value="RNA_pol_Rpc34"/>
    <property type="match status" value="1"/>
</dbReference>
<dbReference type="GO" id="GO:0005666">
    <property type="term" value="C:RNA polymerase III complex"/>
    <property type="evidence" value="ECO:0007669"/>
    <property type="project" value="UniProtKB-UniRule"/>
</dbReference>
<reference evidence="8" key="1">
    <citation type="submission" date="2021-02" db="EMBL/GenBank/DDBJ databases">
        <title>First Annotated Genome of the Yellow-green Alga Tribonema minus.</title>
        <authorList>
            <person name="Mahan K.M."/>
        </authorList>
    </citation>
    <scope>NUCLEOTIDE SEQUENCE</scope>
    <source>
        <strain evidence="8">UTEX B ZZ1240</strain>
    </source>
</reference>
<dbReference type="SUPFAM" id="SSF46785">
    <property type="entry name" value="Winged helix' DNA-binding domain"/>
    <property type="match status" value="1"/>
</dbReference>
<comment type="subcellular location">
    <subcellularLocation>
        <location evidence="1 6">Nucleus</location>
    </subcellularLocation>
</comment>
<evidence type="ECO:0000256" key="2">
    <source>
        <dbReference type="ARBA" id="ARBA00011038"/>
    </source>
</evidence>
<dbReference type="GO" id="GO:0005737">
    <property type="term" value="C:cytoplasm"/>
    <property type="evidence" value="ECO:0007669"/>
    <property type="project" value="UniProtKB-ARBA"/>
</dbReference>
<dbReference type="GO" id="GO:0005654">
    <property type="term" value="C:nucleoplasm"/>
    <property type="evidence" value="ECO:0007669"/>
    <property type="project" value="UniProtKB-ARBA"/>
</dbReference>
<keyword evidence="5 6" id="KW-0539">Nucleus</keyword>
<evidence type="ECO:0000313" key="8">
    <source>
        <dbReference type="EMBL" id="KAG5181277.1"/>
    </source>
</evidence>
<evidence type="ECO:0000256" key="7">
    <source>
        <dbReference type="SAM" id="MobiDB-lite"/>
    </source>
</evidence>
<name>A0A835YTE4_9STRA</name>
<keyword evidence="4 6" id="KW-0804">Transcription</keyword>
<evidence type="ECO:0000256" key="5">
    <source>
        <dbReference type="ARBA" id="ARBA00023242"/>
    </source>
</evidence>